<gene>
    <name evidence="1" type="ORF">S01H1_81015</name>
</gene>
<feature type="non-terminal residue" evidence="1">
    <location>
        <position position="1"/>
    </location>
</feature>
<accession>X0YYL7</accession>
<protein>
    <recommendedName>
        <fullName evidence="2">S9 family peptidase</fullName>
    </recommendedName>
</protein>
<dbReference type="EMBL" id="BARS01054777">
    <property type="protein sequence ID" value="GAG51577.1"/>
    <property type="molecule type" value="Genomic_DNA"/>
</dbReference>
<feature type="non-terminal residue" evidence="1">
    <location>
        <position position="214"/>
    </location>
</feature>
<dbReference type="SUPFAM" id="SSF82171">
    <property type="entry name" value="DPP6 N-terminal domain-like"/>
    <property type="match status" value="1"/>
</dbReference>
<name>X0YYL7_9ZZZZ</name>
<reference evidence="1" key="1">
    <citation type="journal article" date="2014" name="Front. Microbiol.">
        <title>High frequency of phylogenetically diverse reductive dehalogenase-homologous genes in deep subseafloor sedimentary metagenomes.</title>
        <authorList>
            <person name="Kawai M."/>
            <person name="Futagami T."/>
            <person name="Toyoda A."/>
            <person name="Takaki Y."/>
            <person name="Nishi S."/>
            <person name="Hori S."/>
            <person name="Arai W."/>
            <person name="Tsubouchi T."/>
            <person name="Morono Y."/>
            <person name="Uchiyama I."/>
            <person name="Ito T."/>
            <person name="Fujiyama A."/>
            <person name="Inagaki F."/>
            <person name="Takami H."/>
        </authorList>
    </citation>
    <scope>NUCLEOTIDE SEQUENCE</scope>
    <source>
        <strain evidence="1">Expedition CK06-06</strain>
    </source>
</reference>
<sequence length="214" mass="23810">AYLSSVDGVLNVWVAPVGDLAKAKPVTQDKKRGIRTYHWAFTNEHVLYMQDKDGDENWHLHAVDLKTGADKDLTPIDGVQARIEELSHRLPGQVLVGLNDRDKRFHDVHRIDIVTGAKKLVQQNDGFASFASDRDFKLRLAMRSEKDGSTSVMEPDGKGGFREIGKVPHADSLTTQVLGFDKSGTKAYLSDSRERDTAALVELDLTTKKTKVLL</sequence>
<dbReference type="Gene3D" id="2.120.10.30">
    <property type="entry name" value="TolB, C-terminal domain"/>
    <property type="match status" value="1"/>
</dbReference>
<comment type="caution">
    <text evidence="1">The sequence shown here is derived from an EMBL/GenBank/DDBJ whole genome shotgun (WGS) entry which is preliminary data.</text>
</comment>
<dbReference type="AlphaFoldDB" id="X0YYL7"/>
<evidence type="ECO:0008006" key="2">
    <source>
        <dbReference type="Google" id="ProtNLM"/>
    </source>
</evidence>
<evidence type="ECO:0000313" key="1">
    <source>
        <dbReference type="EMBL" id="GAG51577.1"/>
    </source>
</evidence>
<proteinExistence type="predicted"/>
<organism evidence="1">
    <name type="scientific">marine sediment metagenome</name>
    <dbReference type="NCBI Taxonomy" id="412755"/>
    <lineage>
        <taxon>unclassified sequences</taxon>
        <taxon>metagenomes</taxon>
        <taxon>ecological metagenomes</taxon>
    </lineage>
</organism>
<dbReference type="InterPro" id="IPR011042">
    <property type="entry name" value="6-blade_b-propeller_TolB-like"/>
</dbReference>